<dbReference type="InterPro" id="IPR039425">
    <property type="entry name" value="RNA_pol_sigma-70-like"/>
</dbReference>
<feature type="domain" description="RNA polymerase sigma-70 region 2" evidence="6">
    <location>
        <begin position="41"/>
        <end position="105"/>
    </location>
</feature>
<evidence type="ECO:0000256" key="2">
    <source>
        <dbReference type="ARBA" id="ARBA00023015"/>
    </source>
</evidence>
<evidence type="ECO:0000256" key="5">
    <source>
        <dbReference type="SAM" id="MobiDB-lite"/>
    </source>
</evidence>
<dbReference type="InterPro" id="IPR007627">
    <property type="entry name" value="RNA_pol_sigma70_r2"/>
</dbReference>
<dbReference type="InterPro" id="IPR013325">
    <property type="entry name" value="RNA_pol_sigma_r2"/>
</dbReference>
<feature type="compositionally biased region" description="Acidic residues" evidence="5">
    <location>
        <begin position="109"/>
        <end position="118"/>
    </location>
</feature>
<organism evidence="8 9">
    <name type="scientific">Variovorax ureilyticus</name>
    <dbReference type="NCBI Taxonomy" id="1836198"/>
    <lineage>
        <taxon>Bacteria</taxon>
        <taxon>Pseudomonadati</taxon>
        <taxon>Pseudomonadota</taxon>
        <taxon>Betaproteobacteria</taxon>
        <taxon>Burkholderiales</taxon>
        <taxon>Comamonadaceae</taxon>
        <taxon>Variovorax</taxon>
    </lineage>
</organism>
<comment type="similarity">
    <text evidence="1">Belongs to the sigma-70 factor family. ECF subfamily.</text>
</comment>
<gene>
    <name evidence="8" type="ORF">WKW77_16910</name>
</gene>
<dbReference type="Gene3D" id="1.10.1740.10">
    <property type="match status" value="1"/>
</dbReference>
<protein>
    <submittedName>
        <fullName evidence="8">Sigma-70 family RNA polymerase sigma factor</fullName>
    </submittedName>
</protein>
<sequence length="201" mass="22927">MPSRPLDAIRPHDEGMAVADRAEASLVHRTAEGELQSFEQLYRAYHPRLTRFLDRLTRRPALVGELLNDTMLVVWNRAASYNGQSKVSTWIFAIAYRKAMKALSRLDEPLPDEPDDDQPAPPESGPEYHAAQAQIREVLAQAMDHLSFEQRAIVHLAYFHGISCREISEIVGCPVDTVKTRMFHARRRLKTLLAGRLEDWL</sequence>
<dbReference type="CDD" id="cd06171">
    <property type="entry name" value="Sigma70_r4"/>
    <property type="match status" value="1"/>
</dbReference>
<evidence type="ECO:0000256" key="4">
    <source>
        <dbReference type="ARBA" id="ARBA00023163"/>
    </source>
</evidence>
<dbReference type="Gene3D" id="1.10.10.10">
    <property type="entry name" value="Winged helix-like DNA-binding domain superfamily/Winged helix DNA-binding domain"/>
    <property type="match status" value="1"/>
</dbReference>
<feature type="region of interest" description="Disordered" evidence="5">
    <location>
        <begin position="107"/>
        <end position="129"/>
    </location>
</feature>
<dbReference type="PANTHER" id="PTHR43133">
    <property type="entry name" value="RNA POLYMERASE ECF-TYPE SIGMA FACTO"/>
    <property type="match status" value="1"/>
</dbReference>
<dbReference type="EMBL" id="JBBKZU010000007">
    <property type="protein sequence ID" value="MEJ8812770.1"/>
    <property type="molecule type" value="Genomic_DNA"/>
</dbReference>
<dbReference type="InterPro" id="IPR013324">
    <property type="entry name" value="RNA_pol_sigma_r3/r4-like"/>
</dbReference>
<evidence type="ECO:0000256" key="1">
    <source>
        <dbReference type="ARBA" id="ARBA00010641"/>
    </source>
</evidence>
<dbReference type="InterPro" id="IPR014284">
    <property type="entry name" value="RNA_pol_sigma-70_dom"/>
</dbReference>
<dbReference type="RefSeq" id="WP_340358025.1">
    <property type="nucleotide sequence ID" value="NZ_JBBKZU010000007.1"/>
</dbReference>
<keyword evidence="2" id="KW-0805">Transcription regulation</keyword>
<dbReference type="NCBIfam" id="TIGR02937">
    <property type="entry name" value="sigma70-ECF"/>
    <property type="match status" value="1"/>
</dbReference>
<keyword evidence="3" id="KW-0731">Sigma factor</keyword>
<keyword evidence="9" id="KW-1185">Reference proteome</keyword>
<name>A0ABU8VGS0_9BURK</name>
<evidence type="ECO:0000259" key="6">
    <source>
        <dbReference type="Pfam" id="PF04542"/>
    </source>
</evidence>
<dbReference type="Pfam" id="PF08281">
    <property type="entry name" value="Sigma70_r4_2"/>
    <property type="match status" value="1"/>
</dbReference>
<keyword evidence="4" id="KW-0804">Transcription</keyword>
<comment type="caution">
    <text evidence="8">The sequence shown here is derived from an EMBL/GenBank/DDBJ whole genome shotgun (WGS) entry which is preliminary data.</text>
</comment>
<dbReference type="PANTHER" id="PTHR43133:SF32">
    <property type="entry name" value="BLR3042 PROTEIN"/>
    <property type="match status" value="1"/>
</dbReference>
<dbReference type="Pfam" id="PF04542">
    <property type="entry name" value="Sigma70_r2"/>
    <property type="match status" value="1"/>
</dbReference>
<evidence type="ECO:0000313" key="8">
    <source>
        <dbReference type="EMBL" id="MEJ8812770.1"/>
    </source>
</evidence>
<dbReference type="Proteomes" id="UP001365846">
    <property type="component" value="Unassembled WGS sequence"/>
</dbReference>
<reference evidence="8 9" key="1">
    <citation type="submission" date="2024-03" db="EMBL/GenBank/DDBJ databases">
        <title>Novel species of the genus Variovorax.</title>
        <authorList>
            <person name="Liu Q."/>
            <person name="Xin Y.-H."/>
        </authorList>
    </citation>
    <scope>NUCLEOTIDE SEQUENCE [LARGE SCALE GENOMIC DNA]</scope>
    <source>
        <strain evidence="8 9">KACC 18899</strain>
    </source>
</reference>
<evidence type="ECO:0000259" key="7">
    <source>
        <dbReference type="Pfam" id="PF08281"/>
    </source>
</evidence>
<accession>A0ABU8VGS0</accession>
<dbReference type="SUPFAM" id="SSF88659">
    <property type="entry name" value="Sigma3 and sigma4 domains of RNA polymerase sigma factors"/>
    <property type="match status" value="1"/>
</dbReference>
<feature type="domain" description="RNA polymerase sigma factor 70 region 4 type 2" evidence="7">
    <location>
        <begin position="137"/>
        <end position="189"/>
    </location>
</feature>
<dbReference type="SUPFAM" id="SSF88946">
    <property type="entry name" value="Sigma2 domain of RNA polymerase sigma factors"/>
    <property type="match status" value="1"/>
</dbReference>
<dbReference type="InterPro" id="IPR013249">
    <property type="entry name" value="RNA_pol_sigma70_r4_t2"/>
</dbReference>
<evidence type="ECO:0000313" key="9">
    <source>
        <dbReference type="Proteomes" id="UP001365846"/>
    </source>
</evidence>
<proteinExistence type="inferred from homology"/>
<dbReference type="InterPro" id="IPR036388">
    <property type="entry name" value="WH-like_DNA-bd_sf"/>
</dbReference>
<evidence type="ECO:0000256" key="3">
    <source>
        <dbReference type="ARBA" id="ARBA00023082"/>
    </source>
</evidence>